<keyword evidence="3" id="KW-1185">Reference proteome</keyword>
<evidence type="ECO:0000313" key="2">
    <source>
        <dbReference type="EMBL" id="KPU45398.1"/>
    </source>
</evidence>
<reference evidence="2 3" key="1">
    <citation type="submission" date="2015-09" db="EMBL/GenBank/DDBJ databases">
        <title>Genome sequence of Oxobacter pfennigii DSM 3222.</title>
        <authorList>
            <person name="Poehlein A."/>
            <person name="Bengelsdorf F.R."/>
            <person name="Schiel-Bengelsdorf B."/>
            <person name="Duerre P."/>
            <person name="Daniel R."/>
        </authorList>
    </citation>
    <scope>NUCLEOTIDE SEQUENCE [LARGE SCALE GENOMIC DNA]</scope>
    <source>
        <strain evidence="2 3">DSM 3222</strain>
    </source>
</reference>
<accession>A0A0P8X3M8</accession>
<dbReference type="EMBL" id="LKET01000021">
    <property type="protein sequence ID" value="KPU45398.1"/>
    <property type="molecule type" value="Genomic_DNA"/>
</dbReference>
<name>A0A0P8X3M8_9CLOT</name>
<keyword evidence="1" id="KW-0812">Transmembrane</keyword>
<evidence type="ECO:0000313" key="3">
    <source>
        <dbReference type="Proteomes" id="UP000050326"/>
    </source>
</evidence>
<gene>
    <name evidence="2" type="ORF">OXPF_06310</name>
</gene>
<dbReference type="Proteomes" id="UP000050326">
    <property type="component" value="Unassembled WGS sequence"/>
</dbReference>
<proteinExistence type="predicted"/>
<evidence type="ECO:0000256" key="1">
    <source>
        <dbReference type="SAM" id="Phobius"/>
    </source>
</evidence>
<keyword evidence="1" id="KW-1133">Transmembrane helix</keyword>
<dbReference type="AlphaFoldDB" id="A0A0P8X3M8"/>
<comment type="caution">
    <text evidence="2">The sequence shown here is derived from an EMBL/GenBank/DDBJ whole genome shotgun (WGS) entry which is preliminary data.</text>
</comment>
<dbReference type="RefSeq" id="WP_054873750.1">
    <property type="nucleotide sequence ID" value="NZ_LKET01000021.1"/>
</dbReference>
<feature type="transmembrane region" description="Helical" evidence="1">
    <location>
        <begin position="32"/>
        <end position="54"/>
    </location>
</feature>
<sequence length="87" mass="9712">MSTSTVYISDFGTNKNAVNNKNGIFGTPTSTALFTILILVIIILACGGQVFGGYSNYPGYGGFSPYGYTYPPWRRCYRYNPYDMYDD</sequence>
<protein>
    <submittedName>
        <fullName evidence="2">Uncharacterized protein</fullName>
    </submittedName>
</protein>
<organism evidence="2 3">
    <name type="scientific">Oxobacter pfennigii</name>
    <dbReference type="NCBI Taxonomy" id="36849"/>
    <lineage>
        <taxon>Bacteria</taxon>
        <taxon>Bacillati</taxon>
        <taxon>Bacillota</taxon>
        <taxon>Clostridia</taxon>
        <taxon>Eubacteriales</taxon>
        <taxon>Clostridiaceae</taxon>
        <taxon>Oxobacter</taxon>
    </lineage>
</organism>
<keyword evidence="1" id="KW-0472">Membrane</keyword>